<dbReference type="AlphaFoldDB" id="A0A3L5TRG6"/>
<dbReference type="SMART" id="SM00238">
    <property type="entry name" value="BIR"/>
    <property type="match status" value="2"/>
</dbReference>
<sequence length="482" mass="55828">MKKSKFTPDQYCKRSFDIHKSTYESFPFILNQRHTKDTRKTDFRDFGLKAGDDPPDIDSTATTESRMYTFIINSWRSPRWYPRYLADAGFYYRGNGTEVHCYQCNLKTDVSMWADRETPALAHARLAKTCQFVVDNQYDLIPKIAEPSGESYQTERSQKDRKPPEADGTNESSSNKTSKTIQIGTSGNLRGSEKTKYSRSFVQEMQTNKSQCKPVDIMSDGFTGLTFDNKTEDAKPFSDQQNRDSNEKLTTERNNVFPTMDAMNSQITQDGLQSYHQEFKYPQFQSVDARYRSFDTWRFAHKQTPRKLSEAGYFYTVGRSLVFHVNDSSCQHRSEHRSVVYWDGGIIGEKPLPAIYNPKHAAFDDKESRIATFDGWRTDIEQTPDILADAGFFYTGIELFTLLVHGEEDTVRCHYCDGGLRNWEPKDVPWEEHARWFPFCKFVIKMKGREFIEYIKRKSEEKQRLENSTSTSSSSGLPELCS</sequence>
<dbReference type="CDD" id="cd00022">
    <property type="entry name" value="BIR"/>
    <property type="match status" value="1"/>
</dbReference>
<protein>
    <submittedName>
        <fullName evidence="2">Uncharacterized protein</fullName>
    </submittedName>
</protein>
<dbReference type="InterPro" id="IPR050784">
    <property type="entry name" value="IAP"/>
</dbReference>
<keyword evidence="3" id="KW-1185">Reference proteome</keyword>
<reference evidence="2 3" key="1">
    <citation type="journal article" date="2016" name="PLoS ONE">
        <title>A First Insight into the Genome of the Filter-Feeder Mussel Mytilus galloprovincialis.</title>
        <authorList>
            <person name="Murgarella M."/>
            <person name="Puiu D."/>
            <person name="Novoa B."/>
            <person name="Figueras A."/>
            <person name="Posada D."/>
            <person name="Canchaya C."/>
        </authorList>
    </citation>
    <scope>NUCLEOTIDE SEQUENCE [LARGE SCALE GENOMIC DNA]</scope>
    <source>
        <tissue evidence="2">Muscle</tissue>
    </source>
</reference>
<feature type="non-terminal residue" evidence="2">
    <location>
        <position position="1"/>
    </location>
</feature>
<name>A0A3L5TRG6_MYTGA</name>
<dbReference type="InterPro" id="IPR001370">
    <property type="entry name" value="BIR_rpt"/>
</dbReference>
<dbReference type="Gene3D" id="1.10.1170.10">
    <property type="entry name" value="Inhibitor Of Apoptosis Protein (2mihbC-IAP-1), Chain A"/>
    <property type="match status" value="3"/>
</dbReference>
<comment type="caution">
    <text evidence="2">The sequence shown here is derived from an EMBL/GenBank/DDBJ whole genome shotgun (WGS) entry which is preliminary data.</text>
</comment>
<accession>A0A3L5TRG6</accession>
<dbReference type="Proteomes" id="UP000266721">
    <property type="component" value="Unassembled WGS sequence"/>
</dbReference>
<evidence type="ECO:0000313" key="3">
    <source>
        <dbReference type="Proteomes" id="UP000266721"/>
    </source>
</evidence>
<organism evidence="2 3">
    <name type="scientific">Mytilus galloprovincialis</name>
    <name type="common">Mediterranean mussel</name>
    <dbReference type="NCBI Taxonomy" id="29158"/>
    <lineage>
        <taxon>Eukaryota</taxon>
        <taxon>Metazoa</taxon>
        <taxon>Spiralia</taxon>
        <taxon>Lophotrochozoa</taxon>
        <taxon>Mollusca</taxon>
        <taxon>Bivalvia</taxon>
        <taxon>Autobranchia</taxon>
        <taxon>Pteriomorphia</taxon>
        <taxon>Mytilida</taxon>
        <taxon>Mytiloidea</taxon>
        <taxon>Mytilidae</taxon>
        <taxon>Mytilinae</taxon>
        <taxon>Mytilus</taxon>
    </lineage>
</organism>
<feature type="compositionally biased region" description="Basic and acidic residues" evidence="1">
    <location>
        <begin position="156"/>
        <end position="165"/>
    </location>
</feature>
<dbReference type="PANTHER" id="PTHR10044:SF139">
    <property type="entry name" value="DEATH-ASSOCIATED INHIBITOR OF APOPTOSIS 2"/>
    <property type="match status" value="1"/>
</dbReference>
<dbReference type="SUPFAM" id="SSF57924">
    <property type="entry name" value="Inhibitor of apoptosis (IAP) repeat"/>
    <property type="match status" value="3"/>
</dbReference>
<evidence type="ECO:0000256" key="1">
    <source>
        <dbReference type="SAM" id="MobiDB-lite"/>
    </source>
</evidence>
<feature type="region of interest" description="Disordered" evidence="1">
    <location>
        <begin position="461"/>
        <end position="482"/>
    </location>
</feature>
<dbReference type="PANTHER" id="PTHR10044">
    <property type="entry name" value="INHIBITOR OF APOPTOSIS"/>
    <property type="match status" value="1"/>
</dbReference>
<dbReference type="EMBL" id="KV588996">
    <property type="protein sequence ID" value="OPL21739.1"/>
    <property type="molecule type" value="Genomic_DNA"/>
</dbReference>
<proteinExistence type="predicted"/>
<evidence type="ECO:0000313" key="2">
    <source>
        <dbReference type="EMBL" id="OPL21739.1"/>
    </source>
</evidence>
<dbReference type="PROSITE" id="PS50143">
    <property type="entry name" value="BIR_REPEAT_2"/>
    <property type="match status" value="2"/>
</dbReference>
<feature type="compositionally biased region" description="Low complexity" evidence="1">
    <location>
        <begin position="169"/>
        <end position="180"/>
    </location>
</feature>
<gene>
    <name evidence="2" type="ORF">AM593_10504</name>
</gene>
<dbReference type="Pfam" id="PF00653">
    <property type="entry name" value="BIR"/>
    <property type="match status" value="2"/>
</dbReference>
<feature type="region of interest" description="Disordered" evidence="1">
    <location>
        <begin position="144"/>
        <end position="195"/>
    </location>
</feature>